<evidence type="ECO:0000259" key="5">
    <source>
        <dbReference type="Pfam" id="PF04577"/>
    </source>
</evidence>
<dbReference type="AlphaFoldDB" id="A0A8T0JNB7"/>
<dbReference type="EMBL" id="JABFOF010000010">
    <property type="protein sequence ID" value="KAG2376966.1"/>
    <property type="molecule type" value="Genomic_DNA"/>
</dbReference>
<keyword evidence="3" id="KW-0808">Transferase</keyword>
<dbReference type="GO" id="GO:0016763">
    <property type="term" value="F:pentosyltransferase activity"/>
    <property type="evidence" value="ECO:0007669"/>
    <property type="project" value="UniProtKB-ARBA"/>
</dbReference>
<evidence type="ECO:0000256" key="2">
    <source>
        <dbReference type="ARBA" id="ARBA00022676"/>
    </source>
</evidence>
<dbReference type="Proteomes" id="UP000743370">
    <property type="component" value="Unassembled WGS sequence"/>
</dbReference>
<name>A0A8T0JNB7_PHAAN</name>
<evidence type="ECO:0000256" key="1">
    <source>
        <dbReference type="ARBA" id="ARBA00004323"/>
    </source>
</evidence>
<accession>A0A8T0JNB7</accession>
<reference evidence="6 7" key="1">
    <citation type="submission" date="2020-05" db="EMBL/GenBank/DDBJ databases">
        <title>Vigna angularis (adzuki bean) Var. LongXiaoDou No. 4 denovo assembly.</title>
        <authorList>
            <person name="Xiang H."/>
        </authorList>
    </citation>
    <scope>NUCLEOTIDE SEQUENCE [LARGE SCALE GENOMIC DNA]</scope>
    <source>
        <tissue evidence="6">Leaf</tissue>
    </source>
</reference>
<protein>
    <recommendedName>
        <fullName evidence="5">Glycosyltransferase 61 catalytic domain-containing protein</fullName>
    </recommendedName>
</protein>
<sequence>MKKRIWRTLTLPCLLLFFLLLAFEINFSSFLSFNWPPMKTSPVWIVTETERDMIELELNTSKHGTALMKEMAPPPREITCDRSHYAYDICTTNVATTLNPTTSTFFIQRPTTVDPNQTATKIRPYPRKFDSPVMSRIKELTITAGRPIPSCRVKHEAPALVFSAGGYTGNFFHDFNDGFIPLFITLNSFFHDKDVVLVISKARDWWVNKYATLLRQFSKHPIVDLDNDNKTHCFPHATLGLVSHGFMTIKPELMPNPKSLHDFHAFLRKTFGGNDNNVSLNSFPRPRLVLLNRSSGDGRLLLNMEEVKMEMQRVGFDVIVFEPTPSTPLSKAFAVIGSSHAMVGIHGAALTHSLFLKPGSVLIQVVPLGLESVAEMCFGNLAKMGLNYMEYRVRAQESSLIEKYGKEDVMIKNPNHFLNGRPWSQTTMNVYLKEQNLRLDLVRFRIYLNKAYKKAKQLIRS</sequence>
<comment type="caution">
    <text evidence="6">The sequence shown here is derived from an EMBL/GenBank/DDBJ whole genome shotgun (WGS) entry which is preliminary data.</text>
</comment>
<dbReference type="Pfam" id="PF04577">
    <property type="entry name" value="Glyco_transf_61"/>
    <property type="match status" value="1"/>
</dbReference>
<keyword evidence="4" id="KW-0325">Glycoprotein</keyword>
<comment type="subcellular location">
    <subcellularLocation>
        <location evidence="1">Golgi apparatus membrane</location>
        <topology evidence="1">Single-pass type II membrane protein</topology>
    </subcellularLocation>
</comment>
<dbReference type="PANTHER" id="PTHR20961">
    <property type="entry name" value="GLYCOSYLTRANSFERASE"/>
    <property type="match status" value="1"/>
</dbReference>
<dbReference type="InterPro" id="IPR007657">
    <property type="entry name" value="Glycosyltransferase_61"/>
</dbReference>
<gene>
    <name evidence="6" type="ORF">HKW66_Vig0175390</name>
</gene>
<dbReference type="GO" id="GO:0000139">
    <property type="term" value="C:Golgi membrane"/>
    <property type="evidence" value="ECO:0007669"/>
    <property type="project" value="UniProtKB-SubCell"/>
</dbReference>
<feature type="domain" description="Glycosyltransferase 61 catalytic" evidence="5">
    <location>
        <begin position="275"/>
        <end position="363"/>
    </location>
</feature>
<evidence type="ECO:0000313" key="6">
    <source>
        <dbReference type="EMBL" id="KAG2376966.1"/>
    </source>
</evidence>
<evidence type="ECO:0000256" key="3">
    <source>
        <dbReference type="ARBA" id="ARBA00022679"/>
    </source>
</evidence>
<dbReference type="PANTHER" id="PTHR20961:SF98">
    <property type="entry name" value="GLYCOSYLTRANSFERASE"/>
    <property type="match status" value="1"/>
</dbReference>
<evidence type="ECO:0000313" key="7">
    <source>
        <dbReference type="Proteomes" id="UP000743370"/>
    </source>
</evidence>
<proteinExistence type="predicted"/>
<dbReference type="InterPro" id="IPR049625">
    <property type="entry name" value="Glyco_transf_61_cat"/>
</dbReference>
<evidence type="ECO:0000256" key="4">
    <source>
        <dbReference type="ARBA" id="ARBA00023180"/>
    </source>
</evidence>
<organism evidence="6 7">
    <name type="scientific">Phaseolus angularis</name>
    <name type="common">Azuki bean</name>
    <name type="synonym">Vigna angularis</name>
    <dbReference type="NCBI Taxonomy" id="3914"/>
    <lineage>
        <taxon>Eukaryota</taxon>
        <taxon>Viridiplantae</taxon>
        <taxon>Streptophyta</taxon>
        <taxon>Embryophyta</taxon>
        <taxon>Tracheophyta</taxon>
        <taxon>Spermatophyta</taxon>
        <taxon>Magnoliopsida</taxon>
        <taxon>eudicotyledons</taxon>
        <taxon>Gunneridae</taxon>
        <taxon>Pentapetalae</taxon>
        <taxon>rosids</taxon>
        <taxon>fabids</taxon>
        <taxon>Fabales</taxon>
        <taxon>Fabaceae</taxon>
        <taxon>Papilionoideae</taxon>
        <taxon>50 kb inversion clade</taxon>
        <taxon>NPAAA clade</taxon>
        <taxon>indigoferoid/millettioid clade</taxon>
        <taxon>Phaseoleae</taxon>
        <taxon>Vigna</taxon>
    </lineage>
</organism>
<keyword evidence="2" id="KW-0328">Glycosyltransferase</keyword>